<accession>Q7X2N5</accession>
<dbReference type="InterPro" id="IPR029058">
    <property type="entry name" value="AB_hydrolase_fold"/>
</dbReference>
<protein>
    <recommendedName>
        <fullName evidence="2">Lipase (Class 3)</fullName>
    </recommendedName>
</protein>
<dbReference type="Gene3D" id="3.40.50.1820">
    <property type="entry name" value="alpha/beta hydrolase"/>
    <property type="match status" value="1"/>
</dbReference>
<evidence type="ECO:0008006" key="2">
    <source>
        <dbReference type="Google" id="ProtNLM"/>
    </source>
</evidence>
<name>Q7X2N5_SPHEL</name>
<organism evidence="1">
    <name type="scientific">Sphingomonas elodea</name>
    <dbReference type="NCBI Taxonomy" id="179878"/>
    <lineage>
        <taxon>Bacteria</taxon>
        <taxon>Pseudomonadati</taxon>
        <taxon>Pseudomonadota</taxon>
        <taxon>Alphaproteobacteria</taxon>
        <taxon>Sphingomonadales</taxon>
        <taxon>Sphingomonadaceae</taxon>
        <taxon>Sphingomonas</taxon>
    </lineage>
</organism>
<evidence type="ECO:0000313" key="1">
    <source>
        <dbReference type="EMBL" id="AAP46183.1"/>
    </source>
</evidence>
<dbReference type="AlphaFoldDB" id="Q7X2N5"/>
<reference evidence="1" key="1">
    <citation type="journal article" date="2004" name="J. Ind. Microbiol. Biotechnol.">
        <title>Organization of genes required for gellan polysaccharide biosynthesis in Sphingomonas elodea ATCC 31461.</title>
        <authorList>
            <person name="Harding N.E."/>
            <person name="Patel Y.N."/>
            <person name="Coleman R.J."/>
        </authorList>
    </citation>
    <scope>NUCLEOTIDE SEQUENCE</scope>
    <source>
        <strain evidence="1">ATCC31461</strain>
    </source>
</reference>
<sequence>MYDLTQTSFLFSVYANAASSIEGTAPQLAGLLGLALDQGGSWSNGTQTYAVRGLLNEIGGQLYGGDWEVAWGPAVYQPANTRYAANAMAVLYSKALDLHVVATAGTNMDDIYDWFREDLPLGPNAMVDFPVSLATPPKGGAANGTVPQVSLGTAQGIYDLLVNMVDQNGVTVSLLDYLSGLTPGIAGTSTILFVGHSLGGALSATLPLQVLATIKDWAWTAQGGKVDAMPTAAPTPGNQLFSNLWASQLQPVPVAGTAAANQVTALNVPIEDAVDLVPHAWTNIFAETQDPSDPYYFFDSTLIPPTLGSLTVKLGGLLAPPVALAARAAQQNGEGALIAKLPNVQQLQPSFPISYWNAATQAFASYSLPPAPVTDIPTFKTMLFMVHVWQYFQFFGITTSALPYPITAQQSGKAAAGTRLAATEQA</sequence>
<dbReference type="EMBL" id="AY220100">
    <property type="protein sequence ID" value="AAP46183.1"/>
    <property type="molecule type" value="Genomic_DNA"/>
</dbReference>
<dbReference type="SUPFAM" id="SSF53474">
    <property type="entry name" value="alpha/beta-Hydrolases"/>
    <property type="match status" value="1"/>
</dbReference>
<proteinExistence type="predicted"/>